<dbReference type="PANTHER" id="PTHR43250">
    <property type="entry name" value="EXODEOXYRIBONUCLEASE III"/>
    <property type="match status" value="1"/>
</dbReference>
<evidence type="ECO:0000259" key="8">
    <source>
        <dbReference type="Pfam" id="PF03372"/>
    </source>
</evidence>
<evidence type="ECO:0000256" key="1">
    <source>
        <dbReference type="ARBA" id="ARBA00007092"/>
    </source>
</evidence>
<dbReference type="NCBIfam" id="TIGR00633">
    <property type="entry name" value="xth"/>
    <property type="match status" value="1"/>
</dbReference>
<feature type="binding site" evidence="6">
    <location>
        <position position="270"/>
    </location>
    <ligand>
        <name>Mg(2+)</name>
        <dbReference type="ChEBI" id="CHEBI:18420"/>
        <label>1</label>
    </ligand>
</feature>
<dbReference type="EMBL" id="JADEXP010000003">
    <property type="protein sequence ID" value="MBE9065248.1"/>
    <property type="molecule type" value="Genomic_DNA"/>
</dbReference>
<feature type="binding site" evidence="6">
    <location>
        <position position="35"/>
    </location>
    <ligand>
        <name>Mg(2+)</name>
        <dbReference type="ChEBI" id="CHEBI:18420"/>
        <label>1</label>
    </ligand>
</feature>
<dbReference type="Gene3D" id="3.60.10.10">
    <property type="entry name" value="Endonuclease/exonuclease/phosphatase"/>
    <property type="match status" value="1"/>
</dbReference>
<evidence type="ECO:0000256" key="4">
    <source>
        <dbReference type="ARBA" id="ARBA00022842"/>
    </source>
</evidence>
<feature type="active site" description="Proton acceptor" evidence="5">
    <location>
        <position position="271"/>
    </location>
</feature>
<reference evidence="9" key="1">
    <citation type="submission" date="2020-10" db="EMBL/GenBank/DDBJ databases">
        <authorList>
            <person name="Castelo-Branco R."/>
            <person name="Eusebio N."/>
            <person name="Adriana R."/>
            <person name="Vieira A."/>
            <person name="Brugerolle De Fraissinette N."/>
            <person name="Rezende De Castro R."/>
            <person name="Schneider M.P."/>
            <person name="Vasconcelos V."/>
            <person name="Leao P.N."/>
        </authorList>
    </citation>
    <scope>NUCLEOTIDE SEQUENCE</scope>
    <source>
        <strain evidence="9">LEGE 11479</strain>
    </source>
</reference>
<organism evidence="9 10">
    <name type="scientific">Leptolyngbya cf. ectocarpi LEGE 11479</name>
    <dbReference type="NCBI Taxonomy" id="1828722"/>
    <lineage>
        <taxon>Bacteria</taxon>
        <taxon>Bacillati</taxon>
        <taxon>Cyanobacteriota</taxon>
        <taxon>Cyanophyceae</taxon>
        <taxon>Leptolyngbyales</taxon>
        <taxon>Leptolyngbyaceae</taxon>
        <taxon>Leptolyngbya group</taxon>
        <taxon>Leptolyngbya</taxon>
    </lineage>
</organism>
<name>A0A928ZQD0_LEPEC</name>
<feature type="binding site" evidence="6">
    <location>
        <position position="7"/>
    </location>
    <ligand>
        <name>Mg(2+)</name>
        <dbReference type="ChEBI" id="CHEBI:18420"/>
        <label>1</label>
    </ligand>
</feature>
<evidence type="ECO:0000256" key="2">
    <source>
        <dbReference type="ARBA" id="ARBA00022723"/>
    </source>
</evidence>
<protein>
    <submittedName>
        <fullName evidence="9">Exodeoxyribonuclease III</fullName>
        <ecNumber evidence="9">3.1.11.2</ecNumber>
    </submittedName>
</protein>
<keyword evidence="2 6" id="KW-0479">Metal-binding</keyword>
<dbReference type="GO" id="GO:0046872">
    <property type="term" value="F:metal ion binding"/>
    <property type="evidence" value="ECO:0007669"/>
    <property type="project" value="UniProtKB-KW"/>
</dbReference>
<comment type="cofactor">
    <cofactor evidence="6">
        <name>Mg(2+)</name>
        <dbReference type="ChEBI" id="CHEBI:18420"/>
    </cofactor>
    <cofactor evidence="6">
        <name>Mn(2+)</name>
        <dbReference type="ChEBI" id="CHEBI:29035"/>
    </cofactor>
    <text evidence="6">Probably binds two magnesium or manganese ions per subunit.</text>
</comment>
<dbReference type="NCBIfam" id="TIGR00195">
    <property type="entry name" value="exoDNase_III"/>
    <property type="match status" value="1"/>
</dbReference>
<evidence type="ECO:0000313" key="10">
    <source>
        <dbReference type="Proteomes" id="UP000615026"/>
    </source>
</evidence>
<feature type="binding site" evidence="6">
    <location>
        <position position="156"/>
    </location>
    <ligand>
        <name>Mg(2+)</name>
        <dbReference type="ChEBI" id="CHEBI:18420"/>
        <label>1</label>
    </ligand>
</feature>
<evidence type="ECO:0000256" key="3">
    <source>
        <dbReference type="ARBA" id="ARBA00022801"/>
    </source>
</evidence>
<dbReference type="RefSeq" id="WP_193990023.1">
    <property type="nucleotide sequence ID" value="NZ_JADEXP010000003.1"/>
</dbReference>
<dbReference type="GO" id="GO:0008311">
    <property type="term" value="F:double-stranded DNA 3'-5' DNA exonuclease activity"/>
    <property type="evidence" value="ECO:0007669"/>
    <property type="project" value="UniProtKB-EC"/>
</dbReference>
<feature type="active site" description="Proton donor/acceptor" evidence="5">
    <location>
        <position position="154"/>
    </location>
</feature>
<dbReference type="CDD" id="cd09086">
    <property type="entry name" value="ExoIII-like_AP-endo"/>
    <property type="match status" value="1"/>
</dbReference>
<sequence>MQVASWNVNSIRTRLSHATDWLQTNPEVDVLCLQETKVVDADFPKAPFEELGYHVYIYGQKAYNGVALISKATLTDVRMGFGAILDEEAVGNLDEQKRVISAVLDGVRILNLYVPNGSSIGSEKYEYKLRWLALLKQYLIKTLEETTKLNVCGDFNIALENKDIYTDEKRDKHIMSSPKERETLRDVLAVGRSPMERDSLSDLLGVGLADAFRKFTDEGGHFSWWDYRAASFRRNMGWRIDHHYLSPELYEQATRCWIDVEPRKLEKPSDHTPVIVEY</sequence>
<dbReference type="InterPro" id="IPR036691">
    <property type="entry name" value="Endo/exonu/phosph_ase_sf"/>
</dbReference>
<feature type="binding site" evidence="6">
    <location>
        <position position="154"/>
    </location>
    <ligand>
        <name>Mg(2+)</name>
        <dbReference type="ChEBI" id="CHEBI:18420"/>
        <label>1</label>
    </ligand>
</feature>
<feature type="binding site" evidence="6">
    <location>
        <position position="271"/>
    </location>
    <ligand>
        <name>Mg(2+)</name>
        <dbReference type="ChEBI" id="CHEBI:18420"/>
        <label>1</label>
    </ligand>
</feature>
<dbReference type="PANTHER" id="PTHR43250:SF2">
    <property type="entry name" value="EXODEOXYRIBONUCLEASE III"/>
    <property type="match status" value="1"/>
</dbReference>
<keyword evidence="3 9" id="KW-0378">Hydrolase</keyword>
<feature type="active site" evidence="5">
    <location>
        <position position="113"/>
    </location>
</feature>
<dbReference type="SUPFAM" id="SSF56219">
    <property type="entry name" value="DNase I-like"/>
    <property type="match status" value="1"/>
</dbReference>
<dbReference type="AlphaFoldDB" id="A0A928ZQD0"/>
<dbReference type="InterPro" id="IPR004808">
    <property type="entry name" value="AP_endonuc_1"/>
</dbReference>
<dbReference type="EC" id="3.1.11.2" evidence="9"/>
<feature type="site" description="Transition state stabilizer" evidence="7">
    <location>
        <position position="156"/>
    </location>
</feature>
<dbReference type="GO" id="GO:0006281">
    <property type="term" value="P:DNA repair"/>
    <property type="evidence" value="ECO:0007669"/>
    <property type="project" value="InterPro"/>
</dbReference>
<dbReference type="InterPro" id="IPR037493">
    <property type="entry name" value="ExoIII-like"/>
</dbReference>
<evidence type="ECO:0000256" key="7">
    <source>
        <dbReference type="PIRSR" id="PIRSR604808-3"/>
    </source>
</evidence>
<accession>A0A928ZQD0</accession>
<dbReference type="Pfam" id="PF03372">
    <property type="entry name" value="Exo_endo_phos"/>
    <property type="match status" value="1"/>
</dbReference>
<feature type="domain" description="Endonuclease/exonuclease/phosphatase" evidence="8">
    <location>
        <begin position="4"/>
        <end position="271"/>
    </location>
</feature>
<dbReference type="InterPro" id="IPR005135">
    <property type="entry name" value="Endo/exonuclease/phosphatase"/>
</dbReference>
<evidence type="ECO:0000256" key="5">
    <source>
        <dbReference type="PIRSR" id="PIRSR604808-1"/>
    </source>
</evidence>
<dbReference type="Proteomes" id="UP000615026">
    <property type="component" value="Unassembled WGS sequence"/>
</dbReference>
<feature type="site" description="Interaction with DNA substrate" evidence="7">
    <location>
        <position position="271"/>
    </location>
</feature>
<keyword evidence="10" id="KW-1185">Reference proteome</keyword>
<gene>
    <name evidence="9" type="primary">xth</name>
    <name evidence="9" type="ORF">IQ260_01100</name>
</gene>
<evidence type="ECO:0000256" key="6">
    <source>
        <dbReference type="PIRSR" id="PIRSR604808-2"/>
    </source>
</evidence>
<feature type="site" description="Important for catalytic activity" evidence="7">
    <location>
        <position position="241"/>
    </location>
</feature>
<keyword evidence="6" id="KW-0464">Manganese</keyword>
<comment type="caution">
    <text evidence="9">The sequence shown here is derived from an EMBL/GenBank/DDBJ whole genome shotgun (WGS) entry which is preliminary data.</text>
</comment>
<proteinExistence type="inferred from homology"/>
<evidence type="ECO:0000313" key="9">
    <source>
        <dbReference type="EMBL" id="MBE9065248.1"/>
    </source>
</evidence>
<comment type="similarity">
    <text evidence="1">Belongs to the DNA repair enzymes AP/ExoA family.</text>
</comment>
<keyword evidence="4 6" id="KW-0460">Magnesium</keyword>
<dbReference type="PROSITE" id="PS51435">
    <property type="entry name" value="AP_NUCLEASE_F1_4"/>
    <property type="match status" value="1"/>
</dbReference>